<name>A0A930V3K7_9ACTN</name>
<comment type="caution">
    <text evidence="1">The sequence shown here is derived from an EMBL/GenBank/DDBJ whole genome shotgun (WGS) entry which is preliminary data.</text>
</comment>
<dbReference type="EMBL" id="JADIVZ010000006">
    <property type="protein sequence ID" value="MBF4162589.1"/>
    <property type="molecule type" value="Genomic_DNA"/>
</dbReference>
<organism evidence="1 2">
    <name type="scientific">Nocardioides acrostichi</name>
    <dbReference type="NCBI Taxonomy" id="2784339"/>
    <lineage>
        <taxon>Bacteria</taxon>
        <taxon>Bacillati</taxon>
        <taxon>Actinomycetota</taxon>
        <taxon>Actinomycetes</taxon>
        <taxon>Propionibacteriales</taxon>
        <taxon>Nocardioidaceae</taxon>
        <taxon>Nocardioides</taxon>
    </lineage>
</organism>
<accession>A0A930V3K7</accession>
<proteinExistence type="predicted"/>
<evidence type="ECO:0000313" key="1">
    <source>
        <dbReference type="EMBL" id="MBF4162589.1"/>
    </source>
</evidence>
<dbReference type="RefSeq" id="WP_194503855.1">
    <property type="nucleotide sequence ID" value="NZ_JADIVZ010000006.1"/>
</dbReference>
<dbReference type="AlphaFoldDB" id="A0A930V3K7"/>
<reference evidence="1" key="1">
    <citation type="submission" date="2020-11" db="EMBL/GenBank/DDBJ databases">
        <title>Nocardioides sp. CBS4Y-1, whole genome shotgun sequence.</title>
        <authorList>
            <person name="Tuo L."/>
        </authorList>
    </citation>
    <scope>NUCLEOTIDE SEQUENCE</scope>
    <source>
        <strain evidence="1">CBS4Y-1</strain>
    </source>
</reference>
<dbReference type="Proteomes" id="UP000656804">
    <property type="component" value="Unassembled WGS sequence"/>
</dbReference>
<evidence type="ECO:0000313" key="2">
    <source>
        <dbReference type="Proteomes" id="UP000656804"/>
    </source>
</evidence>
<sequence length="84" mass="9365">MDVWEHGGRKFEVVMASDLDRDGMALELTDLADAPGVGPVLEAFWHDSAPGFDFIVHRPTVVPLPVIERFVNEASRLLPPVQQR</sequence>
<keyword evidence="2" id="KW-1185">Reference proteome</keyword>
<protein>
    <submittedName>
        <fullName evidence="1">Uncharacterized protein</fullName>
    </submittedName>
</protein>
<gene>
    <name evidence="1" type="ORF">ISG29_12900</name>
</gene>